<dbReference type="InterPro" id="IPR001387">
    <property type="entry name" value="Cro/C1-type_HTH"/>
</dbReference>
<dbReference type="CDD" id="cd00093">
    <property type="entry name" value="HTH_XRE"/>
    <property type="match status" value="1"/>
</dbReference>
<dbReference type="Pfam" id="PF07883">
    <property type="entry name" value="Cupin_2"/>
    <property type="match status" value="1"/>
</dbReference>
<dbReference type="InterPro" id="IPR014710">
    <property type="entry name" value="RmlC-like_jellyroll"/>
</dbReference>
<evidence type="ECO:0000256" key="1">
    <source>
        <dbReference type="ARBA" id="ARBA00023125"/>
    </source>
</evidence>
<dbReference type="InterPro" id="IPR011051">
    <property type="entry name" value="RmlC_Cupin_sf"/>
</dbReference>
<accession>A0ABW5H318</accession>
<protein>
    <submittedName>
        <fullName evidence="3">Helix-turn-helix domain-containing protein</fullName>
    </submittedName>
</protein>
<dbReference type="SUPFAM" id="SSF51182">
    <property type="entry name" value="RmlC-like cupins"/>
    <property type="match status" value="1"/>
</dbReference>
<dbReference type="InterPro" id="IPR050807">
    <property type="entry name" value="TransReg_Diox_bact_type"/>
</dbReference>
<dbReference type="RefSeq" id="WP_378301693.1">
    <property type="nucleotide sequence ID" value="NZ_JBHUKS010000004.1"/>
</dbReference>
<evidence type="ECO:0000313" key="4">
    <source>
        <dbReference type="Proteomes" id="UP001597483"/>
    </source>
</evidence>
<keyword evidence="1" id="KW-0238">DNA-binding</keyword>
<dbReference type="PROSITE" id="PS50943">
    <property type="entry name" value="HTH_CROC1"/>
    <property type="match status" value="1"/>
</dbReference>
<name>A0ABW5H318_9PSEU</name>
<dbReference type="Gene3D" id="2.60.120.10">
    <property type="entry name" value="Jelly Rolls"/>
    <property type="match status" value="1"/>
</dbReference>
<feature type="domain" description="HTH cro/C1-type" evidence="2">
    <location>
        <begin position="16"/>
        <end position="70"/>
    </location>
</feature>
<dbReference type="PANTHER" id="PTHR46797:SF1">
    <property type="entry name" value="METHYLPHOSPHONATE SYNTHASE"/>
    <property type="match status" value="1"/>
</dbReference>
<comment type="caution">
    <text evidence="3">The sequence shown here is derived from an EMBL/GenBank/DDBJ whole genome shotgun (WGS) entry which is preliminary data.</text>
</comment>
<dbReference type="Gene3D" id="1.10.260.40">
    <property type="entry name" value="lambda repressor-like DNA-binding domains"/>
    <property type="match status" value="1"/>
</dbReference>
<keyword evidence="4" id="KW-1185">Reference proteome</keyword>
<dbReference type="PANTHER" id="PTHR46797">
    <property type="entry name" value="HTH-TYPE TRANSCRIPTIONAL REGULATOR"/>
    <property type="match status" value="1"/>
</dbReference>
<sequence length="178" mass="18986">MSREAEEAEQRIARRLRELRQERGLTLDKVAAAADITPGYLSRVESGQRVPSLGTLVVLARVLDVSVADLAGSGERSSPIVKREDAVTYGTRGASLTHLSPPSSSVEATLVTLRGKSVPPRPTRHRGEEWLHVVSGQLELTLAGETHLLAAGDSAQFPGTTEHTLRGAPDAEVLVVIA</sequence>
<dbReference type="CDD" id="cd02209">
    <property type="entry name" value="cupin_XRE_C"/>
    <property type="match status" value="1"/>
</dbReference>
<dbReference type="EMBL" id="JBHUKS010000004">
    <property type="protein sequence ID" value="MFD2467229.1"/>
    <property type="molecule type" value="Genomic_DNA"/>
</dbReference>
<dbReference type="SUPFAM" id="SSF47413">
    <property type="entry name" value="lambda repressor-like DNA-binding domains"/>
    <property type="match status" value="1"/>
</dbReference>
<dbReference type="Proteomes" id="UP001597483">
    <property type="component" value="Unassembled WGS sequence"/>
</dbReference>
<evidence type="ECO:0000259" key="2">
    <source>
        <dbReference type="PROSITE" id="PS50943"/>
    </source>
</evidence>
<proteinExistence type="predicted"/>
<reference evidence="4" key="1">
    <citation type="journal article" date="2019" name="Int. J. Syst. Evol. Microbiol.">
        <title>The Global Catalogue of Microorganisms (GCM) 10K type strain sequencing project: providing services to taxonomists for standard genome sequencing and annotation.</title>
        <authorList>
            <consortium name="The Broad Institute Genomics Platform"/>
            <consortium name="The Broad Institute Genome Sequencing Center for Infectious Disease"/>
            <person name="Wu L."/>
            <person name="Ma J."/>
        </authorList>
    </citation>
    <scope>NUCLEOTIDE SEQUENCE [LARGE SCALE GENOMIC DNA]</scope>
    <source>
        <strain evidence="4">CGMCC 4.7641</strain>
    </source>
</reference>
<evidence type="ECO:0000313" key="3">
    <source>
        <dbReference type="EMBL" id="MFD2467229.1"/>
    </source>
</evidence>
<dbReference type="Pfam" id="PF01381">
    <property type="entry name" value="HTH_3"/>
    <property type="match status" value="1"/>
</dbReference>
<dbReference type="SMART" id="SM00530">
    <property type="entry name" value="HTH_XRE"/>
    <property type="match status" value="1"/>
</dbReference>
<gene>
    <name evidence="3" type="ORF">ACFSVL_07490</name>
</gene>
<dbReference type="InterPro" id="IPR013096">
    <property type="entry name" value="Cupin_2"/>
</dbReference>
<dbReference type="InterPro" id="IPR010982">
    <property type="entry name" value="Lambda_DNA-bd_dom_sf"/>
</dbReference>
<organism evidence="3 4">
    <name type="scientific">Amycolatopsis silviterrae</name>
    <dbReference type="NCBI Taxonomy" id="1656914"/>
    <lineage>
        <taxon>Bacteria</taxon>
        <taxon>Bacillati</taxon>
        <taxon>Actinomycetota</taxon>
        <taxon>Actinomycetes</taxon>
        <taxon>Pseudonocardiales</taxon>
        <taxon>Pseudonocardiaceae</taxon>
        <taxon>Amycolatopsis</taxon>
    </lineage>
</organism>